<reference evidence="1 2" key="1">
    <citation type="journal article" date="2023" name="Insect Mol. Biol.">
        <title>Genome sequencing provides insights into the evolution of gene families encoding plant cell wall-degrading enzymes in longhorned beetles.</title>
        <authorList>
            <person name="Shin N.R."/>
            <person name="Okamura Y."/>
            <person name="Kirsch R."/>
            <person name="Pauchet Y."/>
        </authorList>
    </citation>
    <scope>NUCLEOTIDE SEQUENCE [LARGE SCALE GENOMIC DNA]</scope>
    <source>
        <strain evidence="1">EAD_L_NR</strain>
    </source>
</reference>
<gene>
    <name evidence="1" type="ORF">NQ315_013196</name>
</gene>
<sequence>MPLCFTYETSDAPNLIEPIASQRGTTTRSTTTNHNAESYQLLDDPGQSTKTLIRGEIKARRRRRDDVLMRPGANVESTKFLMYYCDQILPHWDAIERFKDGRTLQYQLLKQLTELSAHCGKLENPSLHVVQIFDKLKGHIYTQTSDLSMCLRSELTLLILSNLIMS</sequence>
<evidence type="ECO:0000313" key="1">
    <source>
        <dbReference type="EMBL" id="KAJ8912147.1"/>
    </source>
</evidence>
<evidence type="ECO:0000313" key="2">
    <source>
        <dbReference type="Proteomes" id="UP001159042"/>
    </source>
</evidence>
<dbReference type="AlphaFoldDB" id="A0AAV8VDP3"/>
<protein>
    <submittedName>
        <fullName evidence="1">Uncharacterized protein</fullName>
    </submittedName>
</protein>
<keyword evidence="2" id="KW-1185">Reference proteome</keyword>
<dbReference type="Pfam" id="PF05918">
    <property type="entry name" value="API5"/>
    <property type="match status" value="1"/>
</dbReference>
<dbReference type="InterPro" id="IPR008383">
    <property type="entry name" value="API5"/>
</dbReference>
<accession>A0AAV8VDP3</accession>
<dbReference type="EMBL" id="JANEYG010000144">
    <property type="protein sequence ID" value="KAJ8912147.1"/>
    <property type="molecule type" value="Genomic_DNA"/>
</dbReference>
<proteinExistence type="predicted"/>
<name>A0AAV8VDP3_9CUCU</name>
<comment type="caution">
    <text evidence="1">The sequence shown here is derived from an EMBL/GenBank/DDBJ whole genome shotgun (WGS) entry which is preliminary data.</text>
</comment>
<dbReference type="Proteomes" id="UP001159042">
    <property type="component" value="Unassembled WGS sequence"/>
</dbReference>
<organism evidence="1 2">
    <name type="scientific">Exocentrus adspersus</name>
    <dbReference type="NCBI Taxonomy" id="1586481"/>
    <lineage>
        <taxon>Eukaryota</taxon>
        <taxon>Metazoa</taxon>
        <taxon>Ecdysozoa</taxon>
        <taxon>Arthropoda</taxon>
        <taxon>Hexapoda</taxon>
        <taxon>Insecta</taxon>
        <taxon>Pterygota</taxon>
        <taxon>Neoptera</taxon>
        <taxon>Endopterygota</taxon>
        <taxon>Coleoptera</taxon>
        <taxon>Polyphaga</taxon>
        <taxon>Cucujiformia</taxon>
        <taxon>Chrysomeloidea</taxon>
        <taxon>Cerambycidae</taxon>
        <taxon>Lamiinae</taxon>
        <taxon>Acanthocinini</taxon>
        <taxon>Exocentrus</taxon>
    </lineage>
</organism>